<organism evidence="4 5">
    <name type="scientific">Candidatus Coprosoma intestinipullorum</name>
    <dbReference type="NCBI Taxonomy" id="2840752"/>
    <lineage>
        <taxon>Bacteria</taxon>
        <taxon>Bacillati</taxon>
        <taxon>Bacillota</taxon>
        <taxon>Bacillota incertae sedis</taxon>
        <taxon>Candidatus Coprosoma</taxon>
    </lineage>
</organism>
<sequence>MSKVLDSVLGQAIGEAMGIPLKFKERKSLFEKPVTEMVGNGSYNVPSGTWGCVTSFTLATMDSIIKAKGLDYEDLTLRFCNFMEKSEYTAAGEAFDIPRTSKKALQRYLKKREVFDGSTTDNGNGSLLRMLPIAIYSYYEMFDDDELYDTVKRASMITNASDVCVMGCFIYCKYVHLILDGADKVSSYRYIKDLTYAKFTADAKRCYKRFLMTDFDKMDIDYIKSSDYVADTLEAVIWVILNTNSFAEAIVGAINLGGDTSTIGALTGALAGIIYGYDDIPPEFIGELKSRDLVLNAAKDFEKNVRERVMKFDQEFKNQYGVILGNNKVLFIKTEMDSNIYGIDNRYLKIARKANYLYGVTVVVSACQSMDKKLLNRDFELIDDCFDEDYEIYYMGVASGALLGIQYECDNLNIRKMMLINTPLTVNLHKTKEGIEKFDGELFLIYGDKDLSVNYIPLIKEYESDKLKIIKYKGQDHNFNKGNEFLNLPFLYLIKSLKK</sequence>
<evidence type="ECO:0000256" key="3">
    <source>
        <dbReference type="PIRSR" id="PIRSR605502-1"/>
    </source>
</evidence>
<feature type="binding site" evidence="3">
    <location>
        <position position="259"/>
    </location>
    <ligand>
        <name>Mg(2+)</name>
        <dbReference type="ChEBI" id="CHEBI:18420"/>
        <label>1</label>
    </ligand>
</feature>
<reference evidence="4" key="2">
    <citation type="journal article" date="2021" name="PeerJ">
        <title>Extensive microbial diversity within the chicken gut microbiome revealed by metagenomics and culture.</title>
        <authorList>
            <person name="Gilroy R."/>
            <person name="Ravi A."/>
            <person name="Getino M."/>
            <person name="Pursley I."/>
            <person name="Horton D.L."/>
            <person name="Alikhan N.F."/>
            <person name="Baker D."/>
            <person name="Gharbi K."/>
            <person name="Hall N."/>
            <person name="Watson M."/>
            <person name="Adriaenssens E.M."/>
            <person name="Foster-Nyarko E."/>
            <person name="Jarju S."/>
            <person name="Secka A."/>
            <person name="Antonio M."/>
            <person name="Oren A."/>
            <person name="Chaudhuri R.R."/>
            <person name="La Ragione R."/>
            <person name="Hildebrand F."/>
            <person name="Pallen M.J."/>
        </authorList>
    </citation>
    <scope>NUCLEOTIDE SEQUENCE</scope>
    <source>
        <strain evidence="4">CHK147-3167</strain>
    </source>
</reference>
<evidence type="ECO:0000256" key="1">
    <source>
        <dbReference type="ARBA" id="ARBA00010702"/>
    </source>
</evidence>
<keyword evidence="2" id="KW-0378">Hydrolase</keyword>
<evidence type="ECO:0000313" key="4">
    <source>
        <dbReference type="EMBL" id="HIQ90307.1"/>
    </source>
</evidence>
<proteinExistence type="inferred from homology"/>
<evidence type="ECO:0000256" key="2">
    <source>
        <dbReference type="ARBA" id="ARBA00022801"/>
    </source>
</evidence>
<comment type="cofactor">
    <cofactor evidence="3">
        <name>Mg(2+)</name>
        <dbReference type="ChEBI" id="CHEBI:18420"/>
    </cofactor>
    <text evidence="3">Binds 2 magnesium ions per subunit.</text>
</comment>
<evidence type="ECO:0000313" key="5">
    <source>
        <dbReference type="Proteomes" id="UP000886786"/>
    </source>
</evidence>
<dbReference type="Proteomes" id="UP000886786">
    <property type="component" value="Unassembled WGS sequence"/>
</dbReference>
<dbReference type="GO" id="GO:0016787">
    <property type="term" value="F:hydrolase activity"/>
    <property type="evidence" value="ECO:0007669"/>
    <property type="project" value="UniProtKB-KW"/>
</dbReference>
<dbReference type="Pfam" id="PF03747">
    <property type="entry name" value="ADP_ribosyl_GH"/>
    <property type="match status" value="1"/>
</dbReference>
<dbReference type="InterPro" id="IPR050792">
    <property type="entry name" value="ADP-ribosylglycohydrolase"/>
</dbReference>
<dbReference type="AlphaFoldDB" id="A0A9D0ZQB6"/>
<keyword evidence="3" id="KW-0460">Magnesium</keyword>
<feature type="binding site" evidence="3">
    <location>
        <position position="262"/>
    </location>
    <ligand>
        <name>Mg(2+)</name>
        <dbReference type="ChEBI" id="CHEBI:18420"/>
        <label>1</label>
    </ligand>
</feature>
<accession>A0A9D0ZQB6</accession>
<keyword evidence="3" id="KW-0479">Metal-binding</keyword>
<comment type="similarity">
    <text evidence="1">Belongs to the ADP-ribosylglycohydrolase family.</text>
</comment>
<dbReference type="GO" id="GO:0046872">
    <property type="term" value="F:metal ion binding"/>
    <property type="evidence" value="ECO:0007669"/>
    <property type="project" value="UniProtKB-KW"/>
</dbReference>
<dbReference type="SUPFAM" id="SSF101478">
    <property type="entry name" value="ADP-ribosylglycohydrolase"/>
    <property type="match status" value="1"/>
</dbReference>
<dbReference type="InterPro" id="IPR005502">
    <property type="entry name" value="Ribosyl_crysJ1"/>
</dbReference>
<dbReference type="PANTHER" id="PTHR16222:SF24">
    <property type="entry name" value="ADP-RIBOSYLHYDROLASE ARH3"/>
    <property type="match status" value="1"/>
</dbReference>
<dbReference type="InterPro" id="IPR036705">
    <property type="entry name" value="Ribosyl_crysJ1_sf"/>
</dbReference>
<dbReference type="Gene3D" id="1.10.4080.10">
    <property type="entry name" value="ADP-ribosylation/Crystallin J1"/>
    <property type="match status" value="1"/>
</dbReference>
<dbReference type="EMBL" id="DVFV01000030">
    <property type="protein sequence ID" value="HIQ90307.1"/>
    <property type="molecule type" value="Genomic_DNA"/>
</dbReference>
<protein>
    <submittedName>
        <fullName evidence="4">ADP-ribosylglycohydrolase family protein</fullName>
    </submittedName>
</protein>
<comment type="caution">
    <text evidence="4">The sequence shown here is derived from an EMBL/GenBank/DDBJ whole genome shotgun (WGS) entry which is preliminary data.</text>
</comment>
<dbReference type="PANTHER" id="PTHR16222">
    <property type="entry name" value="ADP-RIBOSYLGLYCOHYDROLASE"/>
    <property type="match status" value="1"/>
</dbReference>
<reference evidence="4" key="1">
    <citation type="submission" date="2020-10" db="EMBL/GenBank/DDBJ databases">
        <authorList>
            <person name="Gilroy R."/>
        </authorList>
    </citation>
    <scope>NUCLEOTIDE SEQUENCE</scope>
    <source>
        <strain evidence="4">CHK147-3167</strain>
    </source>
</reference>
<name>A0A9D0ZQB6_9FIRM</name>
<gene>
    <name evidence="4" type="ORF">IAB27_01570</name>
</gene>